<dbReference type="NCBIfam" id="NF001221">
    <property type="entry name" value="PRK00197.1"/>
    <property type="match status" value="1"/>
</dbReference>
<dbReference type="GO" id="GO:0055129">
    <property type="term" value="P:L-proline biosynthetic process"/>
    <property type="evidence" value="ECO:0007669"/>
    <property type="project" value="UniProtKB-UniRule"/>
</dbReference>
<dbReference type="Gene3D" id="3.40.309.10">
    <property type="entry name" value="Aldehyde Dehydrogenase, Chain A, domain 2"/>
    <property type="match status" value="1"/>
</dbReference>
<keyword evidence="4 7" id="KW-0521">NADP</keyword>
<keyword evidence="10" id="KW-1185">Reference proteome</keyword>
<feature type="domain" description="Aldehyde dehydrogenase" evidence="8">
    <location>
        <begin position="10"/>
        <end position="283"/>
    </location>
</feature>
<evidence type="ECO:0000256" key="7">
    <source>
        <dbReference type="HAMAP-Rule" id="MF_00412"/>
    </source>
</evidence>
<dbReference type="InterPro" id="IPR016161">
    <property type="entry name" value="Ald_DH/histidinol_DH"/>
</dbReference>
<gene>
    <name evidence="7" type="primary">proA</name>
    <name evidence="9" type="ORF">JYP50_18160</name>
</gene>
<feature type="domain" description="Aldehyde dehydrogenase" evidence="8">
    <location>
        <begin position="310"/>
        <end position="374"/>
    </location>
</feature>
<dbReference type="NCBIfam" id="TIGR00407">
    <property type="entry name" value="proA"/>
    <property type="match status" value="1"/>
</dbReference>
<dbReference type="GO" id="GO:0005737">
    <property type="term" value="C:cytoplasm"/>
    <property type="evidence" value="ECO:0007669"/>
    <property type="project" value="UniProtKB-SubCell"/>
</dbReference>
<evidence type="ECO:0000313" key="9">
    <source>
        <dbReference type="EMBL" id="MBN7798532.1"/>
    </source>
</evidence>
<sequence>MDIEQYMQSVGRAAREASAKVAASSTAARNAALLAARDALDGAREALAEANARDMARGRDNDLDAPLLDRLELTPARIDAMLEGLAQVAALPDPVGSISDMNTMPSGICVGKMRVPLGVIGIIYESRPNVTVEAASLCLKSGNATILRGGSEALSSNCAIAACLAEGLRGAGLPEAAVQVLETADRAAVGQLIAMPEFVDVIVPRGGKGLIERISRDARVPVIKHLDGVCHVYIDEGADLDMALDIAVNAKTHRYGTCNTMETLLVSAAEAAAVLPRLAVAYADAGVELRGCERTRRVLSGVAVASEQDWYEEYLAPVLAVKVVDGLEPAIAHINRYGSHHTDSIVTRDHGRAMRFLREVDSSSVMINASTRFADGFEYGLGAEIGISTDKLHARGPVGLEGLTSQKYVVLGEGQVRS</sequence>
<dbReference type="InterPro" id="IPR016162">
    <property type="entry name" value="Ald_DH_N"/>
</dbReference>
<evidence type="ECO:0000256" key="1">
    <source>
        <dbReference type="ARBA" id="ARBA00004985"/>
    </source>
</evidence>
<keyword evidence="5 7" id="KW-0560">Oxidoreductase</keyword>
<comment type="caution">
    <text evidence="9">The sequence shown here is derived from an EMBL/GenBank/DDBJ whole genome shotgun (WGS) entry which is preliminary data.</text>
</comment>
<evidence type="ECO:0000256" key="5">
    <source>
        <dbReference type="ARBA" id="ARBA00023002"/>
    </source>
</evidence>
<dbReference type="RefSeq" id="WP_206561982.1">
    <property type="nucleotide sequence ID" value="NZ_JAFKCZ010000016.1"/>
</dbReference>
<dbReference type="HAMAP" id="MF_00412">
    <property type="entry name" value="ProA"/>
    <property type="match status" value="1"/>
</dbReference>
<dbReference type="Pfam" id="PF00171">
    <property type="entry name" value="Aldedh"/>
    <property type="match status" value="2"/>
</dbReference>
<keyword evidence="2 7" id="KW-0028">Amino-acid biosynthesis</keyword>
<dbReference type="CDD" id="cd07079">
    <property type="entry name" value="ALDH_F18-19_ProA-GPR"/>
    <property type="match status" value="1"/>
</dbReference>
<dbReference type="EMBL" id="JAFKCZ010000016">
    <property type="protein sequence ID" value="MBN7798532.1"/>
    <property type="molecule type" value="Genomic_DNA"/>
</dbReference>
<dbReference type="Gene3D" id="3.40.605.10">
    <property type="entry name" value="Aldehyde Dehydrogenase, Chain A, domain 1"/>
    <property type="match status" value="1"/>
</dbReference>
<evidence type="ECO:0000259" key="8">
    <source>
        <dbReference type="Pfam" id="PF00171"/>
    </source>
</evidence>
<comment type="similarity">
    <text evidence="7">Belongs to the gamma-glutamyl phosphate reductase family.</text>
</comment>
<evidence type="ECO:0000256" key="4">
    <source>
        <dbReference type="ARBA" id="ARBA00022857"/>
    </source>
</evidence>
<dbReference type="InterPro" id="IPR012134">
    <property type="entry name" value="Glu-5-SA_DH"/>
</dbReference>
<accession>A0A939DJ87</accession>
<organism evidence="9 10">
    <name type="scientific">Parahaliea mediterranea</name>
    <dbReference type="NCBI Taxonomy" id="651086"/>
    <lineage>
        <taxon>Bacteria</taxon>
        <taxon>Pseudomonadati</taxon>
        <taxon>Pseudomonadota</taxon>
        <taxon>Gammaproteobacteria</taxon>
        <taxon>Cellvibrionales</taxon>
        <taxon>Halieaceae</taxon>
        <taxon>Parahaliea</taxon>
    </lineage>
</organism>
<comment type="function">
    <text evidence="7">Catalyzes the NADPH-dependent reduction of L-glutamate 5-phosphate into L-glutamate 5-semialdehyde and phosphate. The product spontaneously undergoes cyclization to form 1-pyrroline-5-carboxylate.</text>
</comment>
<dbReference type="PROSITE" id="PS01223">
    <property type="entry name" value="PROA"/>
    <property type="match status" value="1"/>
</dbReference>
<dbReference type="EC" id="1.2.1.41" evidence="7"/>
<proteinExistence type="inferred from homology"/>
<dbReference type="GO" id="GO:0004350">
    <property type="term" value="F:glutamate-5-semialdehyde dehydrogenase activity"/>
    <property type="evidence" value="ECO:0007669"/>
    <property type="project" value="UniProtKB-UniRule"/>
</dbReference>
<keyword evidence="7" id="KW-0963">Cytoplasm</keyword>
<evidence type="ECO:0000256" key="3">
    <source>
        <dbReference type="ARBA" id="ARBA00022650"/>
    </source>
</evidence>
<dbReference type="GO" id="GO:0050661">
    <property type="term" value="F:NADP binding"/>
    <property type="evidence" value="ECO:0007669"/>
    <property type="project" value="InterPro"/>
</dbReference>
<dbReference type="InterPro" id="IPR015590">
    <property type="entry name" value="Aldehyde_DH_dom"/>
</dbReference>
<comment type="pathway">
    <text evidence="1 7">Amino-acid biosynthesis; L-proline biosynthesis; L-glutamate 5-semialdehyde from L-glutamate: step 2/2.</text>
</comment>
<evidence type="ECO:0000313" key="10">
    <source>
        <dbReference type="Proteomes" id="UP000664303"/>
    </source>
</evidence>
<keyword evidence="3 7" id="KW-0641">Proline biosynthesis</keyword>
<evidence type="ECO:0000256" key="6">
    <source>
        <dbReference type="ARBA" id="ARBA00049024"/>
    </source>
</evidence>
<dbReference type="InterPro" id="IPR000965">
    <property type="entry name" value="GPR_dom"/>
</dbReference>
<dbReference type="SUPFAM" id="SSF53720">
    <property type="entry name" value="ALDH-like"/>
    <property type="match status" value="1"/>
</dbReference>
<dbReference type="FunFam" id="3.40.309.10:FF:000006">
    <property type="entry name" value="Gamma-glutamyl phosphate reductase"/>
    <property type="match status" value="1"/>
</dbReference>
<dbReference type="AlphaFoldDB" id="A0A939DJ87"/>
<dbReference type="InterPro" id="IPR020593">
    <property type="entry name" value="G-glutamylP_reductase_CS"/>
</dbReference>
<dbReference type="Proteomes" id="UP000664303">
    <property type="component" value="Unassembled WGS sequence"/>
</dbReference>
<dbReference type="PANTHER" id="PTHR11063">
    <property type="entry name" value="GLUTAMATE SEMIALDEHYDE DEHYDROGENASE"/>
    <property type="match status" value="1"/>
</dbReference>
<dbReference type="PIRSF" id="PIRSF000151">
    <property type="entry name" value="GPR"/>
    <property type="match status" value="1"/>
</dbReference>
<comment type="subcellular location">
    <subcellularLocation>
        <location evidence="7">Cytoplasm</location>
    </subcellularLocation>
</comment>
<protein>
    <recommendedName>
        <fullName evidence="7">Gamma-glutamyl phosphate reductase</fullName>
        <shortName evidence="7">GPR</shortName>
        <ecNumber evidence="7">1.2.1.41</ecNumber>
    </recommendedName>
    <alternativeName>
        <fullName evidence="7">Glutamate-5-semialdehyde dehydrogenase</fullName>
    </alternativeName>
    <alternativeName>
        <fullName evidence="7">Glutamyl-gamma-semialdehyde dehydrogenase</fullName>
        <shortName evidence="7">GSA dehydrogenase</shortName>
    </alternativeName>
</protein>
<reference evidence="9" key="1">
    <citation type="submission" date="2021-02" db="EMBL/GenBank/DDBJ databases">
        <title>PHA producing bacteria isolated from coastal sediment in Guangdong, Shenzhen.</title>
        <authorList>
            <person name="Zheng W."/>
            <person name="Yu S."/>
            <person name="Huang Y."/>
        </authorList>
    </citation>
    <scope>NUCLEOTIDE SEQUENCE</scope>
    <source>
        <strain evidence="9">TN14-10</strain>
    </source>
</reference>
<dbReference type="InterPro" id="IPR016163">
    <property type="entry name" value="Ald_DH_C"/>
</dbReference>
<dbReference type="PANTHER" id="PTHR11063:SF8">
    <property type="entry name" value="DELTA-1-PYRROLINE-5-CARBOXYLATE SYNTHASE"/>
    <property type="match status" value="1"/>
</dbReference>
<comment type="catalytic activity">
    <reaction evidence="6 7">
        <text>L-glutamate 5-semialdehyde + phosphate + NADP(+) = L-glutamyl 5-phosphate + NADPH + H(+)</text>
        <dbReference type="Rhea" id="RHEA:19541"/>
        <dbReference type="ChEBI" id="CHEBI:15378"/>
        <dbReference type="ChEBI" id="CHEBI:43474"/>
        <dbReference type="ChEBI" id="CHEBI:57783"/>
        <dbReference type="ChEBI" id="CHEBI:58066"/>
        <dbReference type="ChEBI" id="CHEBI:58274"/>
        <dbReference type="ChEBI" id="CHEBI:58349"/>
        <dbReference type="EC" id="1.2.1.41"/>
    </reaction>
</comment>
<evidence type="ECO:0000256" key="2">
    <source>
        <dbReference type="ARBA" id="ARBA00022605"/>
    </source>
</evidence>
<name>A0A939DJ87_9GAMM</name>